<proteinExistence type="predicted"/>
<keyword evidence="2" id="KW-0472">Membrane</keyword>
<keyword evidence="2" id="KW-1133">Transmembrane helix</keyword>
<dbReference type="Proteomes" id="UP001240984">
    <property type="component" value="Unassembled WGS sequence"/>
</dbReference>
<feature type="compositionally biased region" description="Low complexity" evidence="1">
    <location>
        <begin position="66"/>
        <end position="98"/>
    </location>
</feature>
<feature type="compositionally biased region" description="Polar residues" evidence="1">
    <location>
        <begin position="101"/>
        <end position="112"/>
    </location>
</feature>
<organism evidence="3 4">
    <name type="scientific">Catenuloplanes nepalensis</name>
    <dbReference type="NCBI Taxonomy" id="587533"/>
    <lineage>
        <taxon>Bacteria</taxon>
        <taxon>Bacillati</taxon>
        <taxon>Actinomycetota</taxon>
        <taxon>Actinomycetes</taxon>
        <taxon>Micromonosporales</taxon>
        <taxon>Micromonosporaceae</taxon>
        <taxon>Catenuloplanes</taxon>
    </lineage>
</organism>
<protein>
    <submittedName>
        <fullName evidence="3">Uncharacterized protein</fullName>
    </submittedName>
</protein>
<evidence type="ECO:0000256" key="2">
    <source>
        <dbReference type="SAM" id="Phobius"/>
    </source>
</evidence>
<dbReference type="RefSeq" id="WP_306827056.1">
    <property type="nucleotide sequence ID" value="NZ_JAUSRA010000001.1"/>
</dbReference>
<evidence type="ECO:0000313" key="3">
    <source>
        <dbReference type="EMBL" id="MDP9792149.1"/>
    </source>
</evidence>
<evidence type="ECO:0000313" key="4">
    <source>
        <dbReference type="Proteomes" id="UP001240984"/>
    </source>
</evidence>
<keyword evidence="4" id="KW-1185">Reference proteome</keyword>
<keyword evidence="2" id="KW-0812">Transmembrane</keyword>
<feature type="transmembrane region" description="Helical" evidence="2">
    <location>
        <begin position="41"/>
        <end position="62"/>
    </location>
</feature>
<name>A0ABT9ML41_9ACTN</name>
<dbReference type="EMBL" id="JAUSRA010000001">
    <property type="protein sequence ID" value="MDP9792149.1"/>
    <property type="molecule type" value="Genomic_DNA"/>
</dbReference>
<evidence type="ECO:0000256" key="1">
    <source>
        <dbReference type="SAM" id="MobiDB-lite"/>
    </source>
</evidence>
<comment type="caution">
    <text evidence="3">The sequence shown here is derived from an EMBL/GenBank/DDBJ whole genome shotgun (WGS) entry which is preliminary data.</text>
</comment>
<sequence length="334" mass="34751">MTHELRRLLEEELAGETPPPLGDVVRVSVDSGRRVRRRHRWFAGAGGGTAAVVLAVAGLFALGGPTGSAEPPTAESSPSLTVAAEPEQAAPAAPAAPERCTTPSPGVSTASDPAQKSVPARASAAASDGWGSGGLWMIDCTGSLRGIDLTTPSTDTVAEQGLSRTTPESALELLSYLVPKGDIGGLAYRAPAEDEAGSTFVQMYLDRGEGYGMIRLHLAGPEPRTDGLASRLCVAMRSCVNMPGVGLLVVENNPDECTLFQRVSFYRADGVMVSLMLGDCLMWDGRQNPPGQVALSLQEAVTVVLNPQWGPEMPADLVKAGAINQPELPTIVGG</sequence>
<reference evidence="3 4" key="1">
    <citation type="submission" date="2023-07" db="EMBL/GenBank/DDBJ databases">
        <title>Sequencing the genomes of 1000 actinobacteria strains.</title>
        <authorList>
            <person name="Klenk H.-P."/>
        </authorList>
    </citation>
    <scope>NUCLEOTIDE SEQUENCE [LARGE SCALE GENOMIC DNA]</scope>
    <source>
        <strain evidence="3 4">DSM 44710</strain>
    </source>
</reference>
<feature type="region of interest" description="Disordered" evidence="1">
    <location>
        <begin position="66"/>
        <end position="128"/>
    </location>
</feature>
<gene>
    <name evidence="3" type="ORF">J2S43_000661</name>
</gene>
<feature type="compositionally biased region" description="Low complexity" evidence="1">
    <location>
        <begin position="114"/>
        <end position="128"/>
    </location>
</feature>
<accession>A0ABT9ML41</accession>